<reference evidence="8 9" key="1">
    <citation type="submission" date="2024-03" db="EMBL/GenBank/DDBJ databases">
        <authorList>
            <person name="Jo J.-H."/>
        </authorList>
    </citation>
    <scope>NUCLEOTIDE SEQUENCE [LARGE SCALE GENOMIC DNA]</scope>
    <source>
        <strain evidence="8 9">PS1R-30</strain>
    </source>
</reference>
<evidence type="ECO:0000256" key="2">
    <source>
        <dbReference type="ARBA" id="ARBA00022475"/>
    </source>
</evidence>
<evidence type="ECO:0000259" key="7">
    <source>
        <dbReference type="Pfam" id="PF02687"/>
    </source>
</evidence>
<dbReference type="InterPro" id="IPR003838">
    <property type="entry name" value="ABC3_permease_C"/>
</dbReference>
<dbReference type="PANTHER" id="PTHR47755">
    <property type="entry name" value="CELL DIVISION PROTEIN FTSX"/>
    <property type="match status" value="1"/>
</dbReference>
<dbReference type="InterPro" id="IPR004513">
    <property type="entry name" value="FtsX"/>
</dbReference>
<dbReference type="Pfam" id="PF02687">
    <property type="entry name" value="FtsX"/>
    <property type="match status" value="1"/>
</dbReference>
<keyword evidence="5 6" id="KW-0472">Membrane</keyword>
<feature type="transmembrane region" description="Helical" evidence="6">
    <location>
        <begin position="249"/>
        <end position="269"/>
    </location>
</feature>
<comment type="caution">
    <text evidence="8">The sequence shown here is derived from an EMBL/GenBank/DDBJ whole genome shotgun (WGS) entry which is preliminary data.</text>
</comment>
<evidence type="ECO:0000256" key="5">
    <source>
        <dbReference type="ARBA" id="ARBA00023136"/>
    </source>
</evidence>
<evidence type="ECO:0000256" key="6">
    <source>
        <dbReference type="SAM" id="Phobius"/>
    </source>
</evidence>
<keyword evidence="9" id="KW-1185">Reference proteome</keyword>
<feature type="transmembrane region" description="Helical" evidence="6">
    <location>
        <begin position="37"/>
        <end position="56"/>
    </location>
</feature>
<keyword evidence="2" id="KW-1003">Cell membrane</keyword>
<name>A0ABU8RZJ7_9SPHN</name>
<dbReference type="PANTHER" id="PTHR47755:SF1">
    <property type="entry name" value="CELL DIVISION PROTEIN FTSX"/>
    <property type="match status" value="1"/>
</dbReference>
<feature type="transmembrane region" description="Helical" evidence="6">
    <location>
        <begin position="289"/>
        <end position="311"/>
    </location>
</feature>
<evidence type="ECO:0000256" key="3">
    <source>
        <dbReference type="ARBA" id="ARBA00022692"/>
    </source>
</evidence>
<feature type="domain" description="ABC3 transporter permease C-terminal" evidence="7">
    <location>
        <begin position="197"/>
        <end position="315"/>
    </location>
</feature>
<organism evidence="8 9">
    <name type="scientific">Novosphingobium anseongense</name>
    <dbReference type="NCBI Taxonomy" id="3133436"/>
    <lineage>
        <taxon>Bacteria</taxon>
        <taxon>Pseudomonadati</taxon>
        <taxon>Pseudomonadota</taxon>
        <taxon>Alphaproteobacteria</taxon>
        <taxon>Sphingomonadales</taxon>
        <taxon>Sphingomonadaceae</taxon>
        <taxon>Novosphingobium</taxon>
    </lineage>
</organism>
<evidence type="ECO:0000256" key="1">
    <source>
        <dbReference type="ARBA" id="ARBA00004651"/>
    </source>
</evidence>
<accession>A0ABU8RZJ7</accession>
<evidence type="ECO:0000256" key="4">
    <source>
        <dbReference type="ARBA" id="ARBA00022989"/>
    </source>
</evidence>
<evidence type="ECO:0000313" key="8">
    <source>
        <dbReference type="EMBL" id="MEJ5978497.1"/>
    </source>
</evidence>
<keyword evidence="4 6" id="KW-1133">Transmembrane helix</keyword>
<evidence type="ECO:0000313" key="9">
    <source>
        <dbReference type="Proteomes" id="UP001361239"/>
    </source>
</evidence>
<feature type="transmembrane region" description="Helical" evidence="6">
    <location>
        <begin position="190"/>
        <end position="213"/>
    </location>
</feature>
<protein>
    <submittedName>
        <fullName evidence="8">FtsX-like permease family protein</fullName>
    </submittedName>
</protein>
<gene>
    <name evidence="8" type="ORF">WG901_17735</name>
</gene>
<sequence>MNGESGGGARVLSWRRLSGVGEHELVPQARLSGPMPWVIAIMVALTVIAAAAGLALHNAADATSAELRGGVTVQVVEASPEKRTRQAQAVVRRLGQMPEVESVRLVPQDELDGLIEPWLGGKAGHDDDDYEGDDAAAIPVPALIDARITGEVTEARLAAIQAALRGDAPAARVDAQSRWLKPVLDAIESLQWLAIALVALLALALAAAVLLAVRSALGANRDTIEIVHLLGATDRQVARVFQRTTGIDAAGGGLLGMALALVVLLFLARRFASLGAGMVDYGALDWFDWIVLGLVPIAAIALAMLTARLTVLRTLRKML</sequence>
<keyword evidence="3 6" id="KW-0812">Transmembrane</keyword>
<dbReference type="Proteomes" id="UP001361239">
    <property type="component" value="Unassembled WGS sequence"/>
</dbReference>
<dbReference type="EMBL" id="JBBHJZ010000004">
    <property type="protein sequence ID" value="MEJ5978497.1"/>
    <property type="molecule type" value="Genomic_DNA"/>
</dbReference>
<proteinExistence type="predicted"/>
<comment type="subcellular location">
    <subcellularLocation>
        <location evidence="1">Cell membrane</location>
        <topology evidence="1">Multi-pass membrane protein</topology>
    </subcellularLocation>
</comment>